<keyword evidence="2" id="KW-1185">Reference proteome</keyword>
<dbReference type="Proteomes" id="UP000005566">
    <property type="component" value="Unassembled WGS sequence"/>
</dbReference>
<sequence length="87" mass="9767">MNLQTLLSDWNVMRFVRLALGVYIGIQAYETQSILSALLAAFLLYQVATNTGCCVANGCAIPKKKNNTDTTKDLEFEEITYEEIRSK</sequence>
<protein>
    <recommendedName>
        <fullName evidence="3">DUF2892 domain-containing protein</fullName>
    </recommendedName>
</protein>
<gene>
    <name evidence="1" type="ORF">HJ01_00040</name>
</gene>
<proteinExistence type="predicted"/>
<name>H7FLJ2_FLAFP</name>
<accession>H7FLJ2</accession>
<reference evidence="1 2" key="1">
    <citation type="journal article" date="2014" name="Acta Crystallogr. D">
        <title>Structure-based characterization and antifreeze properties of a hyperactive ice-binding protein from the Antarctic bacterium Flavobacterium frigoris PS1.</title>
        <authorList>
            <person name="Do H."/>
            <person name="Kim S.J."/>
            <person name="Kim H.J."/>
            <person name="Lee J.H."/>
        </authorList>
    </citation>
    <scope>NUCLEOTIDE SEQUENCE [LARGE SCALE GENOMIC DNA]</scope>
    <source>
        <strain evidence="1 2">PS1</strain>
    </source>
</reference>
<evidence type="ECO:0008006" key="3">
    <source>
        <dbReference type="Google" id="ProtNLM"/>
    </source>
</evidence>
<dbReference type="OrthoDB" id="1049592at2"/>
<dbReference type="eggNOG" id="ENOG50330PR">
    <property type="taxonomic scope" value="Bacteria"/>
</dbReference>
<dbReference type="STRING" id="1086011.HJ01_00040"/>
<organism evidence="1 2">
    <name type="scientific">Flavobacterium frigoris (strain PS1)</name>
    <dbReference type="NCBI Taxonomy" id="1086011"/>
    <lineage>
        <taxon>Bacteria</taxon>
        <taxon>Pseudomonadati</taxon>
        <taxon>Bacteroidota</taxon>
        <taxon>Flavobacteriia</taxon>
        <taxon>Flavobacteriales</taxon>
        <taxon>Flavobacteriaceae</taxon>
        <taxon>Flavobacterium</taxon>
    </lineage>
</organism>
<evidence type="ECO:0000313" key="1">
    <source>
        <dbReference type="EMBL" id="EIA10534.1"/>
    </source>
</evidence>
<comment type="caution">
    <text evidence="1">The sequence shown here is derived from an EMBL/GenBank/DDBJ whole genome shotgun (WGS) entry which is preliminary data.</text>
</comment>
<dbReference type="RefSeq" id="WP_007136217.1">
    <property type="nucleotide sequence ID" value="NZ_AHKF01000004.1"/>
</dbReference>
<evidence type="ECO:0000313" key="2">
    <source>
        <dbReference type="Proteomes" id="UP000005566"/>
    </source>
</evidence>
<dbReference type="EMBL" id="AHKF01000004">
    <property type="protein sequence ID" value="EIA10534.1"/>
    <property type="molecule type" value="Genomic_DNA"/>
</dbReference>
<dbReference type="AlphaFoldDB" id="H7FLJ2"/>